<feature type="domain" description="CARDB" evidence="2">
    <location>
        <begin position="960"/>
        <end position="1041"/>
    </location>
</feature>
<feature type="compositionally biased region" description="Acidic residues" evidence="1">
    <location>
        <begin position="1227"/>
        <end position="1245"/>
    </location>
</feature>
<evidence type="ECO:0000259" key="2">
    <source>
        <dbReference type="Pfam" id="PF07705"/>
    </source>
</evidence>
<evidence type="ECO:0000313" key="4">
    <source>
        <dbReference type="Proteomes" id="UP000296822"/>
    </source>
</evidence>
<evidence type="ECO:0000313" key="3">
    <source>
        <dbReference type="EMBL" id="QCC55233.1"/>
    </source>
</evidence>
<dbReference type="InterPro" id="IPR013783">
    <property type="entry name" value="Ig-like_fold"/>
</dbReference>
<feature type="compositionally biased region" description="Pro residues" evidence="1">
    <location>
        <begin position="1204"/>
        <end position="1226"/>
    </location>
</feature>
<dbReference type="Proteomes" id="UP000296822">
    <property type="component" value="Chromosome"/>
</dbReference>
<evidence type="ECO:0000256" key="1">
    <source>
        <dbReference type="SAM" id="MobiDB-lite"/>
    </source>
</evidence>
<protein>
    <recommendedName>
        <fullName evidence="2">CARDB domain-containing protein</fullName>
    </recommendedName>
</protein>
<accession>A0A4D6HMR2</accession>
<feature type="region of interest" description="Disordered" evidence="1">
    <location>
        <begin position="1108"/>
        <end position="1245"/>
    </location>
</feature>
<reference evidence="3 4" key="1">
    <citation type="journal article" date="2019" name="Nat. Commun.">
        <title>A new type of DNA phosphorothioation-based antiviral system in archaea.</title>
        <authorList>
            <person name="Xiong L."/>
            <person name="Liu S."/>
            <person name="Chen S."/>
            <person name="Xiao Y."/>
            <person name="Zhu B."/>
            <person name="Gao Y."/>
            <person name="Zhang Y."/>
            <person name="Chen B."/>
            <person name="Luo J."/>
            <person name="Deng Z."/>
            <person name="Chen X."/>
            <person name="Wang L."/>
            <person name="Chen S."/>
        </authorList>
    </citation>
    <scope>NUCLEOTIDE SEQUENCE [LARGE SCALE GENOMIC DNA]</scope>
    <source>
        <strain evidence="3 4">JCM 10635</strain>
    </source>
</reference>
<name>A0A4D6HMR2_9EURY</name>
<dbReference type="EMBL" id="CP031305">
    <property type="protein sequence ID" value="QCC55233.1"/>
    <property type="molecule type" value="Genomic_DNA"/>
</dbReference>
<dbReference type="Gene3D" id="2.60.40.10">
    <property type="entry name" value="Immunoglobulins"/>
    <property type="match status" value="5"/>
</dbReference>
<gene>
    <name evidence="3" type="ORF">DV706_12595</name>
</gene>
<dbReference type="RefSeq" id="WP_006064437.1">
    <property type="nucleotide sequence ID" value="NZ_CP031305.1"/>
</dbReference>
<feature type="compositionally biased region" description="Acidic residues" evidence="1">
    <location>
        <begin position="1155"/>
        <end position="1203"/>
    </location>
</feature>
<proteinExistence type="predicted"/>
<sequence>MRRRSYLAAGGGLAATLTGSVEAIERGLIRRGRAVQDDGATEVRILETNAPVEGGSLLEVTVEVENTGTTPVRVVVDAFYEDEHRSTIETPVDPGESRTLDYFSFRTSPVEQDETVTVRFEVDGDAAEQTVDVLAVDELDATQTRPDRELTVQPGTTVLFEVESDALGEYGGQTQWFVDGAYAGWSMGPWHSAYYGNQGADYWKTTFDDAGTYEVAAAVGDDDRTRAMWTVTVAETGTAAPTIEGQRPADDSIAVDPDDPIDLELDVAHPDGALERVVWWLGHADVILGETAVSGSEDTATLTLESSCHGCPIIVWVIDEHGSNTSESPWVIDDVGEPDAELAVTITETNDPVDAGEVLEVTATLENTTGSELTQDVELIVGHDPELVDSQSVTVGAGETETIDLEFETAAVRRTQSFPVRVEAEDSTDERTVEVIGTDDVGLDVTITETNSPVQTGEFLEVTADVENTHGTGLTREVQLTVGHDPTVVETVDVSLEPGDSETITMGYETAVVETAQRFPVRIETEGDSDEVLVFVYVDEPPLSVTSLETNDPVATGDVLEVTATLENTAESETTQEIELIVGHDPELVDSQSVTVAGGDTETVDLEFETALVRRTQTFPVRVESDDDAAVRDVEVIGTDDVEVSITITETNDPVDAGDVLEVTAEIENASAVAVTQDLEFVVGHDPTVVDTASVQLEPGDSETVTMSFETALVEDDQEFPVRVESPVAADERTVLVYGTDDEDDDELEIEFADCTQATVSGAFDDGDDLTVETLFIDSAGVGNAHHGITVGDEIDAPFSGTIRFEIGEGDGVVDETNDEVVVGLPDDGFGSTIGTIIVNWFGPDEIRESNPNDCVDERRPEQPTIDLEDVTPEEDDSLVVTFGYENPNDLDLFGGAFVAGTTPDEPPTLEPGSHTFTVEWTPETDDERLVWEVDLSSYLYDETLRAETEPAGDYLDLEPEFSVSILEATDPVVAGETLEVTVNVDNVGGAAGSQQLSLEVGAQVVDTTQADLEGGESDTVTLSYQTQPEDVGDLEVTVRSEDDEATTQVTVEEPLEPATIEISSVSAPDSVEGGDTLEVAADLTNVGGEAGETVVVLDLDQQQSVASQSVSLDPDETGSVSLTYQTTPADVGDRTATVRTDDDTASVQITVTEPEVDTEPPEDPPEEQPEEPGPPEDTPGEQPEEPGPPEDTPEEPPEEPGPPEDTPGEPPADPPAEPPTEPPAEPADEPPDQGPDEAPDDESP</sequence>
<dbReference type="KEGG" id="nbg:DV706_12595"/>
<dbReference type="GeneID" id="39852100"/>
<dbReference type="InterPro" id="IPR011635">
    <property type="entry name" value="CARDB"/>
</dbReference>
<dbReference type="AlphaFoldDB" id="A0A4D6HMR2"/>
<feature type="compositionally biased region" description="Polar residues" evidence="1">
    <location>
        <begin position="1119"/>
        <end position="1129"/>
    </location>
</feature>
<dbReference type="Pfam" id="PF07705">
    <property type="entry name" value="CARDB"/>
    <property type="match status" value="1"/>
</dbReference>
<organism evidence="3 4">
    <name type="scientific">Natronorubrum bangense</name>
    <dbReference type="NCBI Taxonomy" id="61858"/>
    <lineage>
        <taxon>Archaea</taxon>
        <taxon>Methanobacteriati</taxon>
        <taxon>Methanobacteriota</taxon>
        <taxon>Stenosarchaea group</taxon>
        <taxon>Halobacteria</taxon>
        <taxon>Halobacteriales</taxon>
        <taxon>Natrialbaceae</taxon>
        <taxon>Natronorubrum</taxon>
    </lineage>
</organism>